<evidence type="ECO:0008006" key="3">
    <source>
        <dbReference type="Google" id="ProtNLM"/>
    </source>
</evidence>
<comment type="caution">
    <text evidence="1">The sequence shown here is derived from an EMBL/GenBank/DDBJ whole genome shotgun (WGS) entry which is preliminary data.</text>
</comment>
<evidence type="ECO:0000313" key="1">
    <source>
        <dbReference type="EMBL" id="GIG06577.1"/>
    </source>
</evidence>
<proteinExistence type="predicted"/>
<protein>
    <recommendedName>
        <fullName evidence="3">NTP pyrophosphohydrolase</fullName>
    </recommendedName>
</protein>
<dbReference type="RefSeq" id="WP_203692950.1">
    <property type="nucleotide sequence ID" value="NZ_BAAALC010000022.1"/>
</dbReference>
<keyword evidence="2" id="KW-1185">Reference proteome</keyword>
<accession>A0A8J3KUN7</accession>
<dbReference type="Proteomes" id="UP000630887">
    <property type="component" value="Unassembled WGS sequence"/>
</dbReference>
<name>A0A8J3KUN7_9ACTN</name>
<organism evidence="1 2">
    <name type="scientific">Catellatospora coxensis</name>
    <dbReference type="NCBI Taxonomy" id="310354"/>
    <lineage>
        <taxon>Bacteria</taxon>
        <taxon>Bacillati</taxon>
        <taxon>Actinomycetota</taxon>
        <taxon>Actinomycetes</taxon>
        <taxon>Micromonosporales</taxon>
        <taxon>Micromonosporaceae</taxon>
        <taxon>Catellatospora</taxon>
    </lineage>
</organism>
<reference evidence="1 2" key="1">
    <citation type="submission" date="2021-01" db="EMBL/GenBank/DDBJ databases">
        <title>Whole genome shotgun sequence of Catellatospora coxensis NBRC 107359.</title>
        <authorList>
            <person name="Komaki H."/>
            <person name="Tamura T."/>
        </authorList>
    </citation>
    <scope>NUCLEOTIDE SEQUENCE [LARGE SCALE GENOMIC DNA]</scope>
    <source>
        <strain evidence="1 2">NBRC 107359</strain>
    </source>
</reference>
<dbReference type="EMBL" id="BONI01000025">
    <property type="protein sequence ID" value="GIG06577.1"/>
    <property type="molecule type" value="Genomic_DNA"/>
</dbReference>
<dbReference type="AlphaFoldDB" id="A0A8J3KUN7"/>
<evidence type="ECO:0000313" key="2">
    <source>
        <dbReference type="Proteomes" id="UP000630887"/>
    </source>
</evidence>
<gene>
    <name evidence="1" type="ORF">Cco03nite_32770</name>
</gene>
<sequence length="130" mass="13549">MTPPAPRPLLVVDAANVVGSVPDGWWRDRLGAATRLRDAVARVAEPGLPQLPGPLDVVLVVEGAARGVAGTPEVRVLAAARSGDDAIVDLVRQETALRPTIVVATADRGLRDRVTALGAQIVGPRTLPYP</sequence>